<protein>
    <submittedName>
        <fullName evidence="2">Uncharacterized protein</fullName>
    </submittedName>
</protein>
<evidence type="ECO:0000313" key="2">
    <source>
        <dbReference type="EMBL" id="JAD15618.1"/>
    </source>
</evidence>
<reference evidence="2" key="2">
    <citation type="journal article" date="2015" name="Data Brief">
        <title>Shoot transcriptome of the giant reed, Arundo donax.</title>
        <authorList>
            <person name="Barrero R.A."/>
            <person name="Guerrero F.D."/>
            <person name="Moolhuijzen P."/>
            <person name="Goolsby J.A."/>
            <person name="Tidwell J."/>
            <person name="Bellgard S.E."/>
            <person name="Bellgard M.I."/>
        </authorList>
    </citation>
    <scope>NUCLEOTIDE SEQUENCE</scope>
    <source>
        <tissue evidence="2">Shoot tissue taken approximately 20 cm above the soil surface</tissue>
    </source>
</reference>
<reference evidence="2" key="1">
    <citation type="submission" date="2014-09" db="EMBL/GenBank/DDBJ databases">
        <authorList>
            <person name="Magalhaes I.L.F."/>
            <person name="Oliveira U."/>
            <person name="Santos F.R."/>
            <person name="Vidigal T.H.D.A."/>
            <person name="Brescovit A.D."/>
            <person name="Santos A.J."/>
        </authorList>
    </citation>
    <scope>NUCLEOTIDE SEQUENCE</scope>
    <source>
        <tissue evidence="2">Shoot tissue taken approximately 20 cm above the soil surface</tissue>
    </source>
</reference>
<feature type="region of interest" description="Disordered" evidence="1">
    <location>
        <begin position="1"/>
        <end position="21"/>
    </location>
</feature>
<name>A0A0A8XSA5_ARUDO</name>
<organism evidence="2">
    <name type="scientific">Arundo donax</name>
    <name type="common">Giant reed</name>
    <name type="synonym">Donax arundinaceus</name>
    <dbReference type="NCBI Taxonomy" id="35708"/>
    <lineage>
        <taxon>Eukaryota</taxon>
        <taxon>Viridiplantae</taxon>
        <taxon>Streptophyta</taxon>
        <taxon>Embryophyta</taxon>
        <taxon>Tracheophyta</taxon>
        <taxon>Spermatophyta</taxon>
        <taxon>Magnoliopsida</taxon>
        <taxon>Liliopsida</taxon>
        <taxon>Poales</taxon>
        <taxon>Poaceae</taxon>
        <taxon>PACMAD clade</taxon>
        <taxon>Arundinoideae</taxon>
        <taxon>Arundineae</taxon>
        <taxon>Arundo</taxon>
    </lineage>
</organism>
<dbReference type="AlphaFoldDB" id="A0A0A8XSA5"/>
<accession>A0A0A8XSA5</accession>
<sequence>MVQLQFHHVSKSASMQFKPEF</sequence>
<proteinExistence type="predicted"/>
<evidence type="ECO:0000256" key="1">
    <source>
        <dbReference type="SAM" id="MobiDB-lite"/>
    </source>
</evidence>
<dbReference type="EMBL" id="GBRH01282277">
    <property type="protein sequence ID" value="JAD15618.1"/>
    <property type="molecule type" value="Transcribed_RNA"/>
</dbReference>